<dbReference type="InterPro" id="IPR028082">
    <property type="entry name" value="Peripla_BP_I"/>
</dbReference>
<evidence type="ECO:0000256" key="1">
    <source>
        <dbReference type="ARBA" id="ARBA00023015"/>
    </source>
</evidence>
<keyword evidence="2" id="KW-0238">DNA-binding</keyword>
<dbReference type="Gene3D" id="1.10.260.40">
    <property type="entry name" value="lambda repressor-like DNA-binding domains"/>
    <property type="match status" value="1"/>
</dbReference>
<name>A0A4P7SHQ0_9CELL</name>
<dbReference type="SUPFAM" id="SSF53822">
    <property type="entry name" value="Periplasmic binding protein-like I"/>
    <property type="match status" value="1"/>
</dbReference>
<dbReference type="Proteomes" id="UP000296469">
    <property type="component" value="Chromosome"/>
</dbReference>
<evidence type="ECO:0000256" key="2">
    <source>
        <dbReference type="ARBA" id="ARBA00023125"/>
    </source>
</evidence>
<evidence type="ECO:0000313" key="5">
    <source>
        <dbReference type="EMBL" id="QCB93562.1"/>
    </source>
</evidence>
<dbReference type="SMART" id="SM00354">
    <property type="entry name" value="HTH_LACI"/>
    <property type="match status" value="1"/>
</dbReference>
<dbReference type="GO" id="GO:0000976">
    <property type="term" value="F:transcription cis-regulatory region binding"/>
    <property type="evidence" value="ECO:0007669"/>
    <property type="project" value="TreeGrafter"/>
</dbReference>
<dbReference type="OrthoDB" id="3288692at2"/>
<evidence type="ECO:0000256" key="3">
    <source>
        <dbReference type="ARBA" id="ARBA00023163"/>
    </source>
</evidence>
<dbReference type="EMBL" id="CP039291">
    <property type="protein sequence ID" value="QCB93562.1"/>
    <property type="molecule type" value="Genomic_DNA"/>
</dbReference>
<protein>
    <submittedName>
        <fullName evidence="5">LacI family transcriptional regulator</fullName>
    </submittedName>
</protein>
<dbReference type="Pfam" id="PF00356">
    <property type="entry name" value="LacI"/>
    <property type="match status" value="1"/>
</dbReference>
<feature type="domain" description="HTH lacI-type" evidence="4">
    <location>
        <begin position="6"/>
        <end position="62"/>
    </location>
</feature>
<gene>
    <name evidence="5" type="ORF">E5225_08300</name>
</gene>
<dbReference type="CDD" id="cd06267">
    <property type="entry name" value="PBP1_LacI_sugar_binding-like"/>
    <property type="match status" value="1"/>
</dbReference>
<evidence type="ECO:0000313" key="6">
    <source>
        <dbReference type="Proteomes" id="UP000296469"/>
    </source>
</evidence>
<proteinExistence type="predicted"/>
<reference evidence="5 6" key="1">
    <citation type="submission" date="2019-04" db="EMBL/GenBank/DDBJ databases">
        <title>Isolation and identification of Cellulomonas shaoxiangyii sp. Nov. isolated from feces of the Tibetan antelopes (Pantholops hodgsonii) in the Qinghai-Tibet plateau of China.</title>
        <authorList>
            <person name="Tian Z."/>
        </authorList>
    </citation>
    <scope>NUCLEOTIDE SEQUENCE [LARGE SCALE GENOMIC DNA]</scope>
    <source>
        <strain evidence="5 6">Z28</strain>
    </source>
</reference>
<evidence type="ECO:0000259" key="4">
    <source>
        <dbReference type="PROSITE" id="PS50932"/>
    </source>
</evidence>
<organism evidence="5 6">
    <name type="scientific">Cellulomonas shaoxiangyii</name>
    <dbReference type="NCBI Taxonomy" id="2566013"/>
    <lineage>
        <taxon>Bacteria</taxon>
        <taxon>Bacillati</taxon>
        <taxon>Actinomycetota</taxon>
        <taxon>Actinomycetes</taxon>
        <taxon>Micrococcales</taxon>
        <taxon>Cellulomonadaceae</taxon>
        <taxon>Cellulomonas</taxon>
    </lineage>
</organism>
<dbReference type="AlphaFoldDB" id="A0A4P7SHQ0"/>
<dbReference type="CDD" id="cd01392">
    <property type="entry name" value="HTH_LacI"/>
    <property type="match status" value="1"/>
</dbReference>
<keyword evidence="3" id="KW-0804">Transcription</keyword>
<keyword evidence="1" id="KW-0805">Transcription regulation</keyword>
<dbReference type="Gene3D" id="3.40.50.2300">
    <property type="match status" value="2"/>
</dbReference>
<dbReference type="Pfam" id="PF13377">
    <property type="entry name" value="Peripla_BP_3"/>
    <property type="match status" value="1"/>
</dbReference>
<sequence>MPEPRVTSRDVARRAGVSQSTVSYVLNDTPGQTISAATRARVQEAAAALAYTPSAAARALRAGRTDTVLVVLADMPVSPAAVAIMGVLGATLRPYGYADVYQRRDGRDLSQMIASLTPVAVVDLGAFTFAEVTAEAARGVPVVGVSLDGVDGHLVRVPQRTIGRLQAEHLVARGHTRLGYAAAADPRATALARGRAAGVHEVCAERGLPEPVTVDVPLYPDAAERAVRRLRERPDPVTGVCAYDDEVALAVLAGLRAAGLSAPRDLAVVGVDDAPLARLAAPALTTVDVQTADVGASLARHVLNRVQPSLGLPEPDDEPSIHLVVRAST</sequence>
<dbReference type="SUPFAM" id="SSF47413">
    <property type="entry name" value="lambda repressor-like DNA-binding domains"/>
    <property type="match status" value="1"/>
</dbReference>
<dbReference type="PROSITE" id="PS50932">
    <property type="entry name" value="HTH_LACI_2"/>
    <property type="match status" value="1"/>
</dbReference>
<dbReference type="KEGG" id="celz:E5225_08300"/>
<dbReference type="InterPro" id="IPR010982">
    <property type="entry name" value="Lambda_DNA-bd_dom_sf"/>
</dbReference>
<dbReference type="InterPro" id="IPR000843">
    <property type="entry name" value="HTH_LacI"/>
</dbReference>
<dbReference type="PANTHER" id="PTHR30146">
    <property type="entry name" value="LACI-RELATED TRANSCRIPTIONAL REPRESSOR"/>
    <property type="match status" value="1"/>
</dbReference>
<keyword evidence="6" id="KW-1185">Reference proteome</keyword>
<dbReference type="InterPro" id="IPR046335">
    <property type="entry name" value="LacI/GalR-like_sensor"/>
</dbReference>
<dbReference type="GO" id="GO:0003700">
    <property type="term" value="F:DNA-binding transcription factor activity"/>
    <property type="evidence" value="ECO:0007669"/>
    <property type="project" value="TreeGrafter"/>
</dbReference>
<dbReference type="PANTHER" id="PTHR30146:SF153">
    <property type="entry name" value="LACTOSE OPERON REPRESSOR"/>
    <property type="match status" value="1"/>
</dbReference>
<accession>A0A4P7SHQ0</accession>